<comment type="similarity">
    <text evidence="1">Belongs to the short-chain dehydrogenases/reductases (SDR) family.</text>
</comment>
<accession>A0ABQ3X709</accession>
<dbReference type="InterPro" id="IPR036291">
    <property type="entry name" value="NAD(P)-bd_dom_sf"/>
</dbReference>
<dbReference type="Proteomes" id="UP000612282">
    <property type="component" value="Unassembled WGS sequence"/>
</dbReference>
<evidence type="ECO:0000259" key="3">
    <source>
        <dbReference type="SMART" id="SM00822"/>
    </source>
</evidence>
<dbReference type="InterPro" id="IPR057326">
    <property type="entry name" value="KR_dom"/>
</dbReference>
<dbReference type="CDD" id="cd05233">
    <property type="entry name" value="SDR_c"/>
    <property type="match status" value="1"/>
</dbReference>
<dbReference type="EMBL" id="BOMG01000039">
    <property type="protein sequence ID" value="GID54309.1"/>
    <property type="molecule type" value="Genomic_DNA"/>
</dbReference>
<dbReference type="InterPro" id="IPR002347">
    <property type="entry name" value="SDR_fam"/>
</dbReference>
<gene>
    <name evidence="4" type="ORF">Aco03nite_027130</name>
</gene>
<evidence type="ECO:0000256" key="1">
    <source>
        <dbReference type="ARBA" id="ARBA00006484"/>
    </source>
</evidence>
<keyword evidence="2" id="KW-0560">Oxidoreductase</keyword>
<dbReference type="SUPFAM" id="SSF51735">
    <property type="entry name" value="NAD(P)-binding Rossmann-fold domains"/>
    <property type="match status" value="1"/>
</dbReference>
<feature type="domain" description="Ketoreductase" evidence="3">
    <location>
        <begin position="7"/>
        <end position="186"/>
    </location>
</feature>
<dbReference type="PRINTS" id="PR00081">
    <property type="entry name" value="GDHRDH"/>
</dbReference>
<sequence length="254" mass="25965">MGQLDGKTALITGGSTGIGLATAQRFVAEGARVWVTGRRQAELDAAAALLGDRATAVRSDIADLDDLDRLFSRIRGAGDGLDVVFANAGGGSAVAGIDALTPENFDRTFGINVRGTVFTVQKALPLLADGGSIVITGSSSASRGNPGFGDYSASKAAIRQFARTWATELAPRRIRVNVVVPGPTDTPGLRGIAQEPEHVQPLLAAMAGTVPLGRIADPAEIAAAVLFLASGQSSYVTGSELFADGGEVQTFATA</sequence>
<evidence type="ECO:0000313" key="5">
    <source>
        <dbReference type="Proteomes" id="UP000612282"/>
    </source>
</evidence>
<evidence type="ECO:0000313" key="4">
    <source>
        <dbReference type="EMBL" id="GID54309.1"/>
    </source>
</evidence>
<protein>
    <submittedName>
        <fullName evidence="4">Oxidoreductase</fullName>
    </submittedName>
</protein>
<proteinExistence type="inferred from homology"/>
<comment type="caution">
    <text evidence="4">The sequence shown here is derived from an EMBL/GenBank/DDBJ whole genome shotgun (WGS) entry which is preliminary data.</text>
</comment>
<keyword evidence="5" id="KW-1185">Reference proteome</keyword>
<dbReference type="Gene3D" id="3.40.50.720">
    <property type="entry name" value="NAD(P)-binding Rossmann-like Domain"/>
    <property type="match status" value="1"/>
</dbReference>
<organism evidence="4 5">
    <name type="scientific">Actinoplanes couchii</name>
    <dbReference type="NCBI Taxonomy" id="403638"/>
    <lineage>
        <taxon>Bacteria</taxon>
        <taxon>Bacillati</taxon>
        <taxon>Actinomycetota</taxon>
        <taxon>Actinomycetes</taxon>
        <taxon>Micromonosporales</taxon>
        <taxon>Micromonosporaceae</taxon>
        <taxon>Actinoplanes</taxon>
    </lineage>
</organism>
<dbReference type="PANTHER" id="PTHR43008">
    <property type="entry name" value="BENZIL REDUCTASE"/>
    <property type="match status" value="1"/>
</dbReference>
<dbReference type="PROSITE" id="PS00061">
    <property type="entry name" value="ADH_SHORT"/>
    <property type="match status" value="1"/>
</dbReference>
<evidence type="ECO:0000256" key="2">
    <source>
        <dbReference type="ARBA" id="ARBA00023002"/>
    </source>
</evidence>
<dbReference type="InterPro" id="IPR020904">
    <property type="entry name" value="Sc_DH/Rdtase_CS"/>
</dbReference>
<dbReference type="PANTHER" id="PTHR43008:SF4">
    <property type="entry name" value="CHAIN DEHYDROGENASE, PUTATIVE (AFU_ORTHOLOGUE AFUA_4G08710)-RELATED"/>
    <property type="match status" value="1"/>
</dbReference>
<dbReference type="SMART" id="SM00822">
    <property type="entry name" value="PKS_KR"/>
    <property type="match status" value="1"/>
</dbReference>
<name>A0ABQ3X709_9ACTN</name>
<reference evidence="4 5" key="1">
    <citation type="submission" date="2021-01" db="EMBL/GenBank/DDBJ databases">
        <title>Whole genome shotgun sequence of Actinoplanes couchii NBRC 106145.</title>
        <authorList>
            <person name="Komaki H."/>
            <person name="Tamura T."/>
        </authorList>
    </citation>
    <scope>NUCLEOTIDE SEQUENCE [LARGE SCALE GENOMIC DNA]</scope>
    <source>
        <strain evidence="4 5">NBRC 106145</strain>
    </source>
</reference>
<dbReference type="PRINTS" id="PR00080">
    <property type="entry name" value="SDRFAMILY"/>
</dbReference>
<dbReference type="Pfam" id="PF13561">
    <property type="entry name" value="adh_short_C2"/>
    <property type="match status" value="1"/>
</dbReference>